<protein>
    <submittedName>
        <fullName evidence="1">Uncharacterized protein</fullName>
    </submittedName>
</protein>
<sequence length="37" mass="4219">MVAATVVKLSELTRLSLKQKWYLGGDRLTERLKKGTK</sequence>
<gene>
    <name evidence="1" type="ORF">SAMN05443244_1229</name>
</gene>
<dbReference type="Proteomes" id="UP000182409">
    <property type="component" value="Unassembled WGS sequence"/>
</dbReference>
<dbReference type="AlphaFoldDB" id="A0A1H4KJJ6"/>
<organism evidence="1 2">
    <name type="scientific">Terriglobus roseus</name>
    <dbReference type="NCBI Taxonomy" id="392734"/>
    <lineage>
        <taxon>Bacteria</taxon>
        <taxon>Pseudomonadati</taxon>
        <taxon>Acidobacteriota</taxon>
        <taxon>Terriglobia</taxon>
        <taxon>Terriglobales</taxon>
        <taxon>Acidobacteriaceae</taxon>
        <taxon>Terriglobus</taxon>
    </lineage>
</organism>
<evidence type="ECO:0000313" key="1">
    <source>
        <dbReference type="EMBL" id="SEB58657.1"/>
    </source>
</evidence>
<name>A0A1H4KJJ6_9BACT</name>
<dbReference type="EMBL" id="FNSD01000001">
    <property type="protein sequence ID" value="SEB58657.1"/>
    <property type="molecule type" value="Genomic_DNA"/>
</dbReference>
<accession>A0A1H4KJJ6</accession>
<proteinExistence type="predicted"/>
<evidence type="ECO:0000313" key="2">
    <source>
        <dbReference type="Proteomes" id="UP000182409"/>
    </source>
</evidence>
<reference evidence="1 2" key="1">
    <citation type="submission" date="2016-10" db="EMBL/GenBank/DDBJ databases">
        <authorList>
            <person name="de Groot N.N."/>
        </authorList>
    </citation>
    <scope>NUCLEOTIDE SEQUENCE [LARGE SCALE GENOMIC DNA]</scope>
    <source>
        <strain evidence="1 2">AB35.6</strain>
    </source>
</reference>